<dbReference type="FunCoup" id="A0A1S3IXQ9">
    <property type="interactions" value="1467"/>
</dbReference>
<dbReference type="InterPro" id="IPR002672">
    <property type="entry name" value="Ribosomal_eL28"/>
</dbReference>
<evidence type="ECO:0000256" key="3">
    <source>
        <dbReference type="ARBA" id="ARBA00023274"/>
    </source>
</evidence>
<evidence type="ECO:0000313" key="8">
    <source>
        <dbReference type="RefSeq" id="XP_013402761.1"/>
    </source>
</evidence>
<dbReference type="Pfam" id="PF01778">
    <property type="entry name" value="Ribosomal_L28e"/>
    <property type="match status" value="1"/>
</dbReference>
<evidence type="ECO:0000256" key="1">
    <source>
        <dbReference type="ARBA" id="ARBA00007926"/>
    </source>
</evidence>
<evidence type="ECO:0000313" key="7">
    <source>
        <dbReference type="Proteomes" id="UP000085678"/>
    </source>
</evidence>
<dbReference type="InterPro" id="IPR029004">
    <property type="entry name" value="Ribosomal_eL28/Mak16"/>
</dbReference>
<proteinExistence type="inferred from homology"/>
<evidence type="ECO:0000256" key="4">
    <source>
        <dbReference type="ARBA" id="ARBA00035223"/>
    </source>
</evidence>
<name>A0A1S3IXQ9_LINAN</name>
<accession>A0A1S3IXQ9</accession>
<organism evidence="7 8">
    <name type="scientific">Lingula anatina</name>
    <name type="common">Brachiopod</name>
    <name type="synonym">Lingula unguis</name>
    <dbReference type="NCBI Taxonomy" id="7574"/>
    <lineage>
        <taxon>Eukaryota</taxon>
        <taxon>Metazoa</taxon>
        <taxon>Spiralia</taxon>
        <taxon>Lophotrochozoa</taxon>
        <taxon>Brachiopoda</taxon>
        <taxon>Linguliformea</taxon>
        <taxon>Lingulata</taxon>
        <taxon>Lingulida</taxon>
        <taxon>Linguloidea</taxon>
        <taxon>Lingulidae</taxon>
        <taxon>Lingula</taxon>
    </lineage>
</organism>
<dbReference type="GO" id="GO:0006412">
    <property type="term" value="P:translation"/>
    <property type="evidence" value="ECO:0007669"/>
    <property type="project" value="InterPro"/>
</dbReference>
<dbReference type="GeneID" id="106168293"/>
<dbReference type="AlphaFoldDB" id="A0A1S3IXQ9"/>
<gene>
    <name evidence="8" type="primary">LOC106168293</name>
</gene>
<reference evidence="8" key="1">
    <citation type="submission" date="2025-08" db="UniProtKB">
        <authorList>
            <consortium name="RefSeq"/>
        </authorList>
    </citation>
    <scope>IDENTIFICATION</scope>
    <source>
        <tissue evidence="8">Gonads</tissue>
    </source>
</reference>
<dbReference type="FunFam" id="3.30.390.110:FF:000002">
    <property type="entry name" value="60S ribosomal protein L28"/>
    <property type="match status" value="1"/>
</dbReference>
<protein>
    <recommendedName>
        <fullName evidence="4">Large ribosomal subunit protein eL28</fullName>
    </recommendedName>
    <alternativeName>
        <fullName evidence="5">60S ribosomal protein L28</fullName>
    </alternativeName>
</protein>
<keyword evidence="2 8" id="KW-0689">Ribosomal protein</keyword>
<dbReference type="InParanoid" id="A0A1S3IXQ9"/>
<dbReference type="GO" id="GO:0005840">
    <property type="term" value="C:ribosome"/>
    <property type="evidence" value="ECO:0007669"/>
    <property type="project" value="UniProtKB-KW"/>
</dbReference>
<dbReference type="RefSeq" id="XP_013402761.1">
    <property type="nucleotide sequence ID" value="XM_013547307.1"/>
</dbReference>
<comment type="similarity">
    <text evidence="1">Belongs to the eukaryotic ribosomal protein eL28 family.</text>
</comment>
<feature type="domain" description="Ribosomal eL28/Mak16" evidence="6">
    <location>
        <begin position="26"/>
        <end position="139"/>
    </location>
</feature>
<evidence type="ECO:0000259" key="6">
    <source>
        <dbReference type="Pfam" id="PF01778"/>
    </source>
</evidence>
<keyword evidence="7" id="KW-1185">Reference proteome</keyword>
<dbReference type="OrthoDB" id="338850at2759"/>
<dbReference type="PANTHER" id="PTHR10544">
    <property type="entry name" value="60S RIBOSOMAL PROTEIN L28"/>
    <property type="match status" value="1"/>
</dbReference>
<evidence type="ECO:0000256" key="5">
    <source>
        <dbReference type="ARBA" id="ARBA00035330"/>
    </source>
</evidence>
<keyword evidence="3" id="KW-0687">Ribonucleoprotein</keyword>
<dbReference type="GO" id="GO:1990904">
    <property type="term" value="C:ribonucleoprotein complex"/>
    <property type="evidence" value="ECO:0007669"/>
    <property type="project" value="UniProtKB-KW"/>
</dbReference>
<evidence type="ECO:0000256" key="2">
    <source>
        <dbReference type="ARBA" id="ARBA00022980"/>
    </source>
</evidence>
<dbReference type="Proteomes" id="UP000085678">
    <property type="component" value="Unplaced"/>
</dbReference>
<dbReference type="GO" id="GO:0003735">
    <property type="term" value="F:structural constituent of ribosome"/>
    <property type="evidence" value="ECO:0007669"/>
    <property type="project" value="InterPro"/>
</dbReference>
<dbReference type="KEGG" id="lak:106168293"/>
<sequence length="152" mass="17016">MVENSRNRKWEMVLGSRTLKMSSADLQWMIIRNNSCFLRKGNGQTFTAEPNNLKNRNSFRYNGLVHKKTVGVEAAPGGKGVVLVTSKATGQRKPAARYTRTELKKGSRRTLSTIRKVVGGSRKDLKMSALRRASAILRSQRPVVVKSSGRRK</sequence>
<dbReference type="STRING" id="7574.A0A1S3IXQ9"/>
<dbReference type="Gene3D" id="3.30.390.110">
    <property type="match status" value="1"/>
</dbReference>